<keyword evidence="1" id="KW-1133">Transmembrane helix</keyword>
<dbReference type="Proteomes" id="UP001174839">
    <property type="component" value="Unassembled WGS sequence"/>
</dbReference>
<dbReference type="EMBL" id="JAUDUY010000001">
    <property type="protein sequence ID" value="MDM9630262.1"/>
    <property type="molecule type" value="Genomic_DNA"/>
</dbReference>
<comment type="caution">
    <text evidence="2">The sequence shown here is derived from an EMBL/GenBank/DDBJ whole genome shotgun (WGS) entry which is preliminary data.</text>
</comment>
<gene>
    <name evidence="2" type="ORF">QU605_02190</name>
</gene>
<evidence type="ECO:0000313" key="3">
    <source>
        <dbReference type="Proteomes" id="UP001174839"/>
    </source>
</evidence>
<dbReference type="Pfam" id="PF19578">
    <property type="entry name" value="DUF6090"/>
    <property type="match status" value="1"/>
</dbReference>
<protein>
    <submittedName>
        <fullName evidence="2">DUF6090 family protein</fullName>
    </submittedName>
</protein>
<dbReference type="RefSeq" id="WP_289723622.1">
    <property type="nucleotide sequence ID" value="NZ_JAUDUY010000001.1"/>
</dbReference>
<evidence type="ECO:0000256" key="1">
    <source>
        <dbReference type="SAM" id="Phobius"/>
    </source>
</evidence>
<keyword evidence="1" id="KW-0472">Membrane</keyword>
<keyword evidence="1" id="KW-0812">Transmembrane</keyword>
<evidence type="ECO:0000313" key="2">
    <source>
        <dbReference type="EMBL" id="MDM9630262.1"/>
    </source>
</evidence>
<dbReference type="InterPro" id="IPR045749">
    <property type="entry name" value="DUF6090"/>
</dbReference>
<reference evidence="2" key="1">
    <citation type="submission" date="2023-06" db="EMBL/GenBank/DDBJ databases">
        <title>Robiginitalea aurantiacus sp. nov. and Algoriphagus sediminis sp. nov., isolated from coastal sediment.</title>
        <authorList>
            <person name="Zhou Z.Y."/>
            <person name="An J."/>
            <person name="Jia Y.W."/>
            <person name="Du Z.J."/>
        </authorList>
    </citation>
    <scope>NUCLEOTIDE SEQUENCE</scope>
    <source>
        <strain evidence="2">M39</strain>
    </source>
</reference>
<organism evidence="2 3">
    <name type="scientific">Robiginitalea aurantiaca</name>
    <dbReference type="NCBI Taxonomy" id="3056915"/>
    <lineage>
        <taxon>Bacteria</taxon>
        <taxon>Pseudomonadati</taxon>
        <taxon>Bacteroidota</taxon>
        <taxon>Flavobacteriia</taxon>
        <taxon>Flavobacteriales</taxon>
        <taxon>Flavobacteriaceae</taxon>
        <taxon>Robiginitalea</taxon>
    </lineage>
</organism>
<accession>A0ABT7WBI1</accession>
<sequence>MLRFFRQIRQRLLTDNKFSKYLLYAVGEILLVVIGILIALQVDRWNELRKDRELESNLLIGLRDDLSNDIEQIQGRVNESHLDLLRTIGRFDSVTQLEDLDLHYMDSLFYSRCIRPRNTFFPQNGTYQSIINNGNSNIIRNNELLKGIQIIYDRLYVALISHGDRLDMFNDQFRYNMVKSRALDSMNRILFFKQPSTLNELRHWLERNVHYNRNVNDDSRYIANIIEEIDRELGTIN</sequence>
<name>A0ABT7WBI1_9FLAO</name>
<feature type="transmembrane region" description="Helical" evidence="1">
    <location>
        <begin position="21"/>
        <end position="42"/>
    </location>
</feature>
<keyword evidence="3" id="KW-1185">Reference proteome</keyword>
<proteinExistence type="predicted"/>